<accession>A0ABW3SW06</accession>
<evidence type="ECO:0000256" key="3">
    <source>
        <dbReference type="ARBA" id="ARBA00023125"/>
    </source>
</evidence>
<dbReference type="Gene3D" id="1.10.150.130">
    <property type="match status" value="1"/>
</dbReference>
<sequence length="506" mass="58232">MAYPDQKPILYLNPLEHAGKAIIRIWHKPNPFLSKRLKEAGWIKYSRTYKCFVMHRSSQAIEMTHQHFQGLAKVDTRYLFRPKRLRPAEGTVILQQDKHVAEPLGKVPARPVVRLQPLEHQGRPYVQLSYLYNKEIHTCLKQSKVARWLHDMQCFVIRTESSSLHTLLTEVERVAQVWLAQTMQVKDMALQARLWEQCYRKGDGYIACPLHYVEKLFLLNYSLSTIRTYHSLLLRFLNAHRDSGLEGIHAFSEEAINHYHRQMVQAGTYSVSFVNQSINAVKFYYQRVLLRHEVQLGQVERPEKPERLPQVLSKQDVLKILSVTENLKHRCMLQLLYAGGLRIGEVINLKLTDVQSERNLLLIRGGKGKKDRTTLLSQKLLESLRAYYKQYRPRVWLFEGQTGGQYTVESIRSVFRASKEKAGVKAPATPHTLRHSFATHLLEQGTDLRYIQVLLGHRSSKTTEIYTHITTHALDKIVSPEPDACGNVANTPLLTALPPAKAPLGS</sequence>
<keyword evidence="4" id="KW-0233">DNA recombination</keyword>
<dbReference type="InterPro" id="IPR010998">
    <property type="entry name" value="Integrase_recombinase_N"/>
</dbReference>
<dbReference type="InterPro" id="IPR050090">
    <property type="entry name" value="Tyrosine_recombinase_XerCD"/>
</dbReference>
<evidence type="ECO:0000256" key="4">
    <source>
        <dbReference type="ARBA" id="ARBA00023172"/>
    </source>
</evidence>
<evidence type="ECO:0000256" key="1">
    <source>
        <dbReference type="ARBA" id="ARBA00008857"/>
    </source>
</evidence>
<evidence type="ECO:0000313" key="6">
    <source>
        <dbReference type="EMBL" id="MFD1188738.1"/>
    </source>
</evidence>
<dbReference type="RefSeq" id="WP_377532802.1">
    <property type="nucleotide sequence ID" value="NZ_JBHTLD010000365.1"/>
</dbReference>
<comment type="caution">
    <text evidence="6">The sequence shown here is derived from an EMBL/GenBank/DDBJ whole genome shotgun (WGS) entry which is preliminary data.</text>
</comment>
<proteinExistence type="inferred from homology"/>
<dbReference type="Gene3D" id="1.10.443.10">
    <property type="entry name" value="Intergrase catalytic core"/>
    <property type="match status" value="1"/>
</dbReference>
<protein>
    <submittedName>
        <fullName evidence="6">Tyrosine-type recombinase/integrase</fullName>
    </submittedName>
</protein>
<dbReference type="InterPro" id="IPR004107">
    <property type="entry name" value="Integrase_SAM-like_N"/>
</dbReference>
<keyword evidence="7" id="KW-1185">Reference proteome</keyword>
<dbReference type="PANTHER" id="PTHR30349:SF64">
    <property type="entry name" value="PROPHAGE INTEGRASE INTD-RELATED"/>
    <property type="match status" value="1"/>
</dbReference>
<keyword evidence="2" id="KW-0229">DNA integration</keyword>
<feature type="domain" description="Tyr recombinase" evidence="5">
    <location>
        <begin position="307"/>
        <end position="479"/>
    </location>
</feature>
<keyword evidence="3" id="KW-0238">DNA-binding</keyword>
<dbReference type="Pfam" id="PF00589">
    <property type="entry name" value="Phage_integrase"/>
    <property type="match status" value="1"/>
</dbReference>
<dbReference type="SUPFAM" id="SSF56349">
    <property type="entry name" value="DNA breaking-rejoining enzymes"/>
    <property type="match status" value="1"/>
</dbReference>
<name>A0ABW3SW06_9BACT</name>
<evidence type="ECO:0000259" key="5">
    <source>
        <dbReference type="PROSITE" id="PS51898"/>
    </source>
</evidence>
<gene>
    <name evidence="6" type="ORF">ACFQ2O_21195</name>
</gene>
<dbReference type="PANTHER" id="PTHR30349">
    <property type="entry name" value="PHAGE INTEGRASE-RELATED"/>
    <property type="match status" value="1"/>
</dbReference>
<reference evidence="7" key="1">
    <citation type="journal article" date="2019" name="Int. J. Syst. Evol. Microbiol.">
        <title>The Global Catalogue of Microorganisms (GCM) 10K type strain sequencing project: providing services to taxonomists for standard genome sequencing and annotation.</title>
        <authorList>
            <consortium name="The Broad Institute Genomics Platform"/>
            <consortium name="The Broad Institute Genome Sequencing Center for Infectious Disease"/>
            <person name="Wu L."/>
            <person name="Ma J."/>
        </authorList>
    </citation>
    <scope>NUCLEOTIDE SEQUENCE [LARGE SCALE GENOMIC DNA]</scope>
    <source>
        <strain evidence="7">JCM 31319</strain>
    </source>
</reference>
<dbReference type="Proteomes" id="UP001597094">
    <property type="component" value="Unassembled WGS sequence"/>
</dbReference>
<evidence type="ECO:0000256" key="2">
    <source>
        <dbReference type="ARBA" id="ARBA00022908"/>
    </source>
</evidence>
<evidence type="ECO:0000313" key="7">
    <source>
        <dbReference type="Proteomes" id="UP001597094"/>
    </source>
</evidence>
<organism evidence="6 7">
    <name type="scientific">Pontibacter rugosus</name>
    <dbReference type="NCBI Taxonomy" id="1745966"/>
    <lineage>
        <taxon>Bacteria</taxon>
        <taxon>Pseudomonadati</taxon>
        <taxon>Bacteroidota</taxon>
        <taxon>Cytophagia</taxon>
        <taxon>Cytophagales</taxon>
        <taxon>Hymenobacteraceae</taxon>
        <taxon>Pontibacter</taxon>
    </lineage>
</organism>
<dbReference type="InterPro" id="IPR002104">
    <property type="entry name" value="Integrase_catalytic"/>
</dbReference>
<dbReference type="InterPro" id="IPR013762">
    <property type="entry name" value="Integrase-like_cat_sf"/>
</dbReference>
<comment type="similarity">
    <text evidence="1">Belongs to the 'phage' integrase family.</text>
</comment>
<dbReference type="PROSITE" id="PS51898">
    <property type="entry name" value="TYR_RECOMBINASE"/>
    <property type="match status" value="1"/>
</dbReference>
<dbReference type="EMBL" id="JBHTLD010000365">
    <property type="protein sequence ID" value="MFD1188738.1"/>
    <property type="molecule type" value="Genomic_DNA"/>
</dbReference>
<dbReference type="Pfam" id="PF13495">
    <property type="entry name" value="Phage_int_SAM_4"/>
    <property type="match status" value="1"/>
</dbReference>
<dbReference type="InterPro" id="IPR011010">
    <property type="entry name" value="DNA_brk_join_enz"/>
</dbReference>